<protein>
    <submittedName>
        <fullName evidence="1">Uncharacterized protein</fullName>
    </submittedName>
</protein>
<sequence length="57" mass="6488">MLAHNYFATTQLNRKMVCVRALLPFSRRLAFGECAAWVDNSLPIPKRRTDSFVLACS</sequence>
<gene>
    <name evidence="1" type="ORF">C2845_PM07G01160</name>
</gene>
<organism evidence="1 2">
    <name type="scientific">Panicum miliaceum</name>
    <name type="common">Proso millet</name>
    <name type="synonym">Broomcorn millet</name>
    <dbReference type="NCBI Taxonomy" id="4540"/>
    <lineage>
        <taxon>Eukaryota</taxon>
        <taxon>Viridiplantae</taxon>
        <taxon>Streptophyta</taxon>
        <taxon>Embryophyta</taxon>
        <taxon>Tracheophyta</taxon>
        <taxon>Spermatophyta</taxon>
        <taxon>Magnoliopsida</taxon>
        <taxon>Liliopsida</taxon>
        <taxon>Poales</taxon>
        <taxon>Poaceae</taxon>
        <taxon>PACMAD clade</taxon>
        <taxon>Panicoideae</taxon>
        <taxon>Panicodae</taxon>
        <taxon>Paniceae</taxon>
        <taxon>Panicinae</taxon>
        <taxon>Panicum</taxon>
        <taxon>Panicum sect. Panicum</taxon>
    </lineage>
</organism>
<comment type="caution">
    <text evidence="1">The sequence shown here is derived from an EMBL/GenBank/DDBJ whole genome shotgun (WGS) entry which is preliminary data.</text>
</comment>
<keyword evidence="2" id="KW-1185">Reference proteome</keyword>
<reference evidence="2" key="1">
    <citation type="journal article" date="2019" name="Nat. Commun.">
        <title>The genome of broomcorn millet.</title>
        <authorList>
            <person name="Zou C."/>
            <person name="Miki D."/>
            <person name="Li D."/>
            <person name="Tang Q."/>
            <person name="Xiao L."/>
            <person name="Rajput S."/>
            <person name="Deng P."/>
            <person name="Jia W."/>
            <person name="Huang R."/>
            <person name="Zhang M."/>
            <person name="Sun Y."/>
            <person name="Hu J."/>
            <person name="Fu X."/>
            <person name="Schnable P.S."/>
            <person name="Li F."/>
            <person name="Zhang H."/>
            <person name="Feng B."/>
            <person name="Zhu X."/>
            <person name="Liu R."/>
            <person name="Schnable J.C."/>
            <person name="Zhu J.-K."/>
            <person name="Zhang H."/>
        </authorList>
    </citation>
    <scope>NUCLEOTIDE SEQUENCE [LARGE SCALE GENOMIC DNA]</scope>
</reference>
<name>A0A3L6SR62_PANMI</name>
<proteinExistence type="predicted"/>
<dbReference type="Proteomes" id="UP000275267">
    <property type="component" value="Unassembled WGS sequence"/>
</dbReference>
<evidence type="ECO:0000313" key="2">
    <source>
        <dbReference type="Proteomes" id="UP000275267"/>
    </source>
</evidence>
<dbReference type="EMBL" id="PQIB02000004">
    <property type="protein sequence ID" value="RLN25098.1"/>
    <property type="molecule type" value="Genomic_DNA"/>
</dbReference>
<accession>A0A3L6SR62</accession>
<evidence type="ECO:0000313" key="1">
    <source>
        <dbReference type="EMBL" id="RLN25098.1"/>
    </source>
</evidence>
<dbReference type="AlphaFoldDB" id="A0A3L6SR62"/>